<organism evidence="2 3">
    <name type="scientific">Plasmodium relictum</name>
    <dbReference type="NCBI Taxonomy" id="85471"/>
    <lineage>
        <taxon>Eukaryota</taxon>
        <taxon>Sar</taxon>
        <taxon>Alveolata</taxon>
        <taxon>Apicomplexa</taxon>
        <taxon>Aconoidasida</taxon>
        <taxon>Haemosporida</taxon>
        <taxon>Plasmodiidae</taxon>
        <taxon>Plasmodium</taxon>
        <taxon>Plasmodium (Haemamoeba)</taxon>
    </lineage>
</organism>
<gene>
    <name evidence="2" type="ORF">PRELSG_1442900</name>
</gene>
<accession>A0A1J1HBL8</accession>
<proteinExistence type="predicted"/>
<feature type="coiled-coil region" evidence="1">
    <location>
        <begin position="301"/>
        <end position="331"/>
    </location>
</feature>
<sequence length="1023" mass="124357">MIDLQKFILKKTFKFYRNINKNLALFYINLLFHNFNDDLILVLIKTYNNILNKYKKKKVDFYDEYFMIFNYVIFSYFNFFSSELDLNNSLLFDIFHDFNIKCLKNGKKKKKKFPVNLYYNKKKPKNENRIINYSISYEKNVNNLIERENHQKLRKEDKYINGVLKKNNYYNENYCPYRNTCLKYSDYHENSIYDYRNILQHRQNNDYNKNTSDRDESTYYINREMETFSLKEKLLEKNIFHLSEEIYLKKKNLIKELKNLYAHVYYWKYLIELQVKCNRKSDIDEKNIYIDIYKNIYNLFKRMNEKNCENLEILNEKKEELSITHNNEMENIINENKINKKNGDYQQKINNMVYKHIAEKKALDRHIEHELNIMQQINLKEYKENIFYIFNIIGNNENILSLPPLPIEEKEKEKKLIRSQTNEIENTREFFENDKDYKCIIKSFNFSYLYKLIKSRINIYNYLNFQVKNSLYDVLNISIIFSLGEPFNIFEQGNKNNIEFKKKFLKTLSNTYNIYYVYNYENKIYEKGSSSINMKNDKNNLSKRNCSKDKLDIFNNDKKKNINIKKKDIQIIIKEEEQNNTTYPKYQDSKYFDEKGNFKNRNLKEEKNFFNMSYCSTYKFLKENSVRFLKKKILNTKYTNINTSKLCIKDKKLNALIIYINEDFNYHKENVYKNLLNISITKTDFIFPNLKEQLNIFNDFKNITSYNYLLNMKNKNKIKNFDENKFFRINENCSYFSLGNIIITRHMNLNIAMNEISNKKKNKINMNEKNGNKKNIDNSKYKIKTENNFNLSRINNNIPQIPISEKFRKNDNNSMENKVFNSNINYENKCEFYKKFLKKKKKKNIHIDIIFHVIIPKNINRKSFKIILFSLFKILDLCKMYNIYSLNFSLPYVHNIVYKSKRPAIYSFIYSFIFSVLEYIKKSSESSSNSIKIFHFIFPHLKFYENKYYTKNKYNDNKKSNNLTSYNFSNTSNLKVEKNNLDNIIEYKMNEKKKSYKKISNVTTFIDKIIVSLKERYILIESI</sequence>
<dbReference type="KEGG" id="prel:PRELSG_1442900"/>
<dbReference type="VEuPathDB" id="PlasmoDB:PRELSG_1442900"/>
<dbReference type="OrthoDB" id="392797at2759"/>
<protein>
    <submittedName>
        <fullName evidence="2">Uncharacterized protein</fullName>
    </submittedName>
</protein>
<dbReference type="GeneID" id="39738861"/>
<dbReference type="OMA" id="MVYKHIA"/>
<keyword evidence="1" id="KW-0175">Coiled coil</keyword>
<dbReference type="EMBL" id="LN835309">
    <property type="protein sequence ID" value="CRH02695.1"/>
    <property type="molecule type" value="Genomic_DNA"/>
</dbReference>
<evidence type="ECO:0000313" key="3">
    <source>
        <dbReference type="Proteomes" id="UP000220158"/>
    </source>
</evidence>
<keyword evidence="3" id="KW-1185">Reference proteome</keyword>
<dbReference type="AlphaFoldDB" id="A0A1J1HBL8"/>
<name>A0A1J1HBL8_PLARL</name>
<evidence type="ECO:0000313" key="2">
    <source>
        <dbReference type="EMBL" id="CRH02695.1"/>
    </source>
</evidence>
<reference evidence="2 3" key="1">
    <citation type="submission" date="2015-04" db="EMBL/GenBank/DDBJ databases">
        <authorList>
            <consortium name="Pathogen Informatics"/>
        </authorList>
    </citation>
    <scope>NUCLEOTIDE SEQUENCE [LARGE SCALE GENOMIC DNA]</scope>
    <source>
        <strain evidence="2 3">SGS1</strain>
    </source>
</reference>
<evidence type="ECO:0000256" key="1">
    <source>
        <dbReference type="SAM" id="Coils"/>
    </source>
</evidence>
<dbReference type="Proteomes" id="UP000220158">
    <property type="component" value="Chromosome 14"/>
</dbReference>
<dbReference type="RefSeq" id="XP_028535215.1">
    <property type="nucleotide sequence ID" value="XM_028679508.1"/>
</dbReference>